<dbReference type="AlphaFoldDB" id="A0AAE3A9K9"/>
<dbReference type="InterPro" id="IPR051162">
    <property type="entry name" value="T4SS_component"/>
</dbReference>
<proteinExistence type="predicted"/>
<organism evidence="2 3">
    <name type="scientific">Brotocaccenecus cirricatena</name>
    <dbReference type="NCBI Taxonomy" id="3064195"/>
    <lineage>
        <taxon>Bacteria</taxon>
        <taxon>Bacillati</taxon>
        <taxon>Bacillota</taxon>
        <taxon>Clostridia</taxon>
        <taxon>Eubacteriales</taxon>
        <taxon>Oscillospiraceae</taxon>
        <taxon>Brotocaccenecus</taxon>
    </lineage>
</organism>
<gene>
    <name evidence="2" type="ORF">LKD37_02970</name>
</gene>
<keyword evidence="3" id="KW-1185">Reference proteome</keyword>
<dbReference type="SUPFAM" id="SSF52540">
    <property type="entry name" value="P-loop containing nucleoside triphosphate hydrolases"/>
    <property type="match status" value="1"/>
</dbReference>
<dbReference type="InterPro" id="IPR043964">
    <property type="entry name" value="P-loop_TraG"/>
</dbReference>
<dbReference type="PANTHER" id="PTHR30121:SF6">
    <property type="entry name" value="SLR6007 PROTEIN"/>
    <property type="match status" value="1"/>
</dbReference>
<dbReference type="InterPro" id="IPR027417">
    <property type="entry name" value="P-loop_NTPase"/>
</dbReference>
<dbReference type="RefSeq" id="WP_349048798.1">
    <property type="nucleotide sequence ID" value="NZ_JBBNJF010000253.1"/>
</dbReference>
<dbReference type="Pfam" id="PF19044">
    <property type="entry name" value="P-loop_TraG"/>
    <property type="match status" value="1"/>
</dbReference>
<dbReference type="EMBL" id="JAJEPW010000005">
    <property type="protein sequence ID" value="MCC2128492.1"/>
    <property type="molecule type" value="Genomic_DNA"/>
</dbReference>
<dbReference type="Proteomes" id="UP001199319">
    <property type="component" value="Unassembled WGS sequence"/>
</dbReference>
<comment type="caution">
    <text evidence="2">The sequence shown here is derived from an EMBL/GenBank/DDBJ whole genome shotgun (WGS) entry which is preliminary data.</text>
</comment>
<evidence type="ECO:0000313" key="3">
    <source>
        <dbReference type="Proteomes" id="UP001199319"/>
    </source>
</evidence>
<name>A0AAE3A9K9_9FIRM</name>
<feature type="domain" description="TraG P-loop" evidence="1">
    <location>
        <begin position="644"/>
        <end position="790"/>
    </location>
</feature>
<sequence length="838" mass="95904">MAKAKGKRNHRKEKLEFVQDYLPIRDLKNGIIETTDNRYIKILEIEPINFTLRSDEEQFNIISSFASWLKISPMRLQFKSITRRADSDKHISMICEELEHEENPQCKELGEDYIGLIKDVGNREALTRRFFLIFQYEAVGRNESDDYAKIYGMLQTAEQTARAYFMQCGNSIVQSKDPDEATAEILYMFYNRRSCTDEPFSSRVDRIVVDTMAAKKKIIGMDPVPPIRMTNFLAPRGIDLSHYNYVVMDGLYYSFLYIKAGGYPSRVRAGWMSSLINAGEGVDIDVHLRRENRSRTIDKVAQRIRLNRTKLKSMQDTSTDYEELTNSIQAGYFIKNGIANYNEDLFYMSVFITVSAKTYEELLWRKQQMVDMLKSMDMYTSECSFQQEAALQSVMPFLKISPKLEKKAQRNVLTSGAASSYIFTSFELSDDNGVLLGINRYNNSLCIVDLFNTKINKNANLNLLGTSGAGKTFTMQLLALRMRMRGIQCYILAPIKGHEFRRACNKIGGEFIKIAPGSPHCINVMEIRHTMSPEMELIDEIDYVEMGSMLARKIQQLMTFFGLLIPDMSNEEEQMLDEALIRTYADFGITHDNDSIYTDMASAPPKMKQMPILGDLHKHLQENPMTQRLAAIISRFVTGSAQSFNRQTNVDLSNKYIVLDLSELKGKLLPVGMFIALDYVWDQIKSDRTKRKAIFIDEIWQLIGASSNRMAAEFCLEIFKVIRGFGGAAISATQDLSDFFGLEDGKYGRAIINNSKNKIILNLEPDEARYVQETLKLTRTEIRAITRFERGEALISSNNNKVPVVVKASKLEKEMITTDRAELEAILKERQREKTHSA</sequence>
<protein>
    <recommendedName>
        <fullName evidence="1">TraG P-loop domain-containing protein</fullName>
    </recommendedName>
</protein>
<evidence type="ECO:0000313" key="2">
    <source>
        <dbReference type="EMBL" id="MCC2128492.1"/>
    </source>
</evidence>
<dbReference type="PANTHER" id="PTHR30121">
    <property type="entry name" value="UNCHARACTERIZED PROTEIN YJGR-RELATED"/>
    <property type="match status" value="1"/>
</dbReference>
<dbReference type="Gene3D" id="3.40.50.300">
    <property type="entry name" value="P-loop containing nucleotide triphosphate hydrolases"/>
    <property type="match status" value="1"/>
</dbReference>
<evidence type="ECO:0000259" key="1">
    <source>
        <dbReference type="Pfam" id="PF19044"/>
    </source>
</evidence>
<dbReference type="CDD" id="cd01127">
    <property type="entry name" value="TrwB_TraG_TraD_VirD4"/>
    <property type="match status" value="1"/>
</dbReference>
<reference evidence="2" key="1">
    <citation type="submission" date="2021-10" db="EMBL/GenBank/DDBJ databases">
        <title>Anaerobic single-cell dispensing facilitates the cultivation of human gut bacteria.</title>
        <authorList>
            <person name="Afrizal A."/>
        </authorList>
    </citation>
    <scope>NUCLEOTIDE SEQUENCE</scope>
    <source>
        <strain evidence="2">CLA-AA-H272</strain>
    </source>
</reference>
<dbReference type="Gene3D" id="1.10.8.730">
    <property type="match status" value="1"/>
</dbReference>
<accession>A0AAE3A9K9</accession>